<organism evidence="2 3">
    <name type="scientific">Actinocatenispora rupis</name>
    <dbReference type="NCBI Taxonomy" id="519421"/>
    <lineage>
        <taxon>Bacteria</taxon>
        <taxon>Bacillati</taxon>
        <taxon>Actinomycetota</taxon>
        <taxon>Actinomycetes</taxon>
        <taxon>Micromonosporales</taxon>
        <taxon>Micromonosporaceae</taxon>
        <taxon>Actinocatenispora</taxon>
    </lineage>
</organism>
<dbReference type="Proteomes" id="UP000612808">
    <property type="component" value="Unassembled WGS sequence"/>
</dbReference>
<name>A0A8J3J3K3_9ACTN</name>
<dbReference type="PROSITE" id="PS51708">
    <property type="entry name" value="CHAD"/>
    <property type="match status" value="1"/>
</dbReference>
<dbReference type="InterPro" id="IPR038186">
    <property type="entry name" value="CHAD_dom_sf"/>
</dbReference>
<comment type="caution">
    <text evidence="2">The sequence shown here is derived from an EMBL/GenBank/DDBJ whole genome shotgun (WGS) entry which is preliminary data.</text>
</comment>
<dbReference type="EMBL" id="BOMB01000012">
    <property type="protein sequence ID" value="GID11312.1"/>
    <property type="molecule type" value="Genomic_DNA"/>
</dbReference>
<dbReference type="RefSeq" id="WP_203657311.1">
    <property type="nucleotide sequence ID" value="NZ_BAAAZM010000006.1"/>
</dbReference>
<protein>
    <recommendedName>
        <fullName evidence="1">CHAD domain-containing protein</fullName>
    </recommendedName>
</protein>
<dbReference type="AlphaFoldDB" id="A0A8J3J3K3"/>
<dbReference type="PANTHER" id="PTHR39339:SF1">
    <property type="entry name" value="CHAD DOMAIN-CONTAINING PROTEIN"/>
    <property type="match status" value="1"/>
</dbReference>
<feature type="domain" description="CHAD" evidence="1">
    <location>
        <begin position="1"/>
        <end position="271"/>
    </location>
</feature>
<keyword evidence="3" id="KW-1185">Reference proteome</keyword>
<evidence type="ECO:0000259" key="1">
    <source>
        <dbReference type="PROSITE" id="PS51708"/>
    </source>
</evidence>
<reference evidence="2" key="1">
    <citation type="submission" date="2021-01" db="EMBL/GenBank/DDBJ databases">
        <title>Whole genome shotgun sequence of Actinocatenispora rupis NBRC 107355.</title>
        <authorList>
            <person name="Komaki H."/>
            <person name="Tamura T."/>
        </authorList>
    </citation>
    <scope>NUCLEOTIDE SEQUENCE</scope>
    <source>
        <strain evidence="2">NBRC 107355</strain>
    </source>
</reference>
<evidence type="ECO:0000313" key="2">
    <source>
        <dbReference type="EMBL" id="GID11312.1"/>
    </source>
</evidence>
<sequence>MGTAADRVTRYLCTQRDAVRAAAPLVPEGAPDSVHRLRVAVRRLRATLRTFRPLLAAPAGLADELRAFAGELADLRDHEVLADVLAAALAAEPADLLPPDVRTRIDTTLARGTAEGRGRAVAALTDPAYARLVDRLDTFVADPWSGTPHDDAVAHRVDRAIAALDRRLRRGTDDEALHRARKGTKRARYAVEATAGDPALLRRLAAIQDVLGDQHDTVVARELLRRLAADADAAGESSFGYGVLYAAQRSRSAALVGRLAELTRAVRAAAR</sequence>
<dbReference type="PANTHER" id="PTHR39339">
    <property type="entry name" value="SLR1444 PROTEIN"/>
    <property type="match status" value="1"/>
</dbReference>
<dbReference type="Pfam" id="PF05235">
    <property type="entry name" value="CHAD"/>
    <property type="match status" value="1"/>
</dbReference>
<dbReference type="SMART" id="SM00880">
    <property type="entry name" value="CHAD"/>
    <property type="match status" value="1"/>
</dbReference>
<proteinExistence type="predicted"/>
<gene>
    <name evidence="2" type="ORF">Aru02nite_22010</name>
</gene>
<accession>A0A8J3J3K3</accession>
<evidence type="ECO:0000313" key="3">
    <source>
        <dbReference type="Proteomes" id="UP000612808"/>
    </source>
</evidence>
<dbReference type="Gene3D" id="1.40.20.10">
    <property type="entry name" value="CHAD domain"/>
    <property type="match status" value="1"/>
</dbReference>
<dbReference type="InterPro" id="IPR007899">
    <property type="entry name" value="CHAD_dom"/>
</dbReference>